<sequence length="107" mass="12714">MLVIKKNDFGSPYHIPHLLRPPSWKNGRKNQFLPNISNCTKFREKCHDIKNYLSKFLNKSCSMHFYCMFRYIYARGHFVSISGLSHQGRRVFDVRIYSPDINWGNIS</sequence>
<accession>A0AAV2STU2</accession>
<proteinExistence type="predicted"/>
<name>A0AAV2STU2_MEGNR</name>
<reference evidence="1 2" key="1">
    <citation type="submission" date="2024-05" db="EMBL/GenBank/DDBJ databases">
        <authorList>
            <person name="Wallberg A."/>
        </authorList>
    </citation>
    <scope>NUCLEOTIDE SEQUENCE [LARGE SCALE GENOMIC DNA]</scope>
</reference>
<protein>
    <submittedName>
        <fullName evidence="1">Uncharacterized protein</fullName>
    </submittedName>
</protein>
<keyword evidence="2" id="KW-1185">Reference proteome</keyword>
<dbReference type="Proteomes" id="UP001497623">
    <property type="component" value="Unassembled WGS sequence"/>
</dbReference>
<comment type="caution">
    <text evidence="1">The sequence shown here is derived from an EMBL/GenBank/DDBJ whole genome shotgun (WGS) entry which is preliminary data.</text>
</comment>
<organism evidence="1 2">
    <name type="scientific">Meganyctiphanes norvegica</name>
    <name type="common">Northern krill</name>
    <name type="synonym">Thysanopoda norvegica</name>
    <dbReference type="NCBI Taxonomy" id="48144"/>
    <lineage>
        <taxon>Eukaryota</taxon>
        <taxon>Metazoa</taxon>
        <taxon>Ecdysozoa</taxon>
        <taxon>Arthropoda</taxon>
        <taxon>Crustacea</taxon>
        <taxon>Multicrustacea</taxon>
        <taxon>Malacostraca</taxon>
        <taxon>Eumalacostraca</taxon>
        <taxon>Eucarida</taxon>
        <taxon>Euphausiacea</taxon>
        <taxon>Euphausiidae</taxon>
        <taxon>Meganyctiphanes</taxon>
    </lineage>
</organism>
<gene>
    <name evidence="1" type="ORF">MNOR_LOCUS40878</name>
</gene>
<dbReference type="AlphaFoldDB" id="A0AAV2STU2"/>
<dbReference type="EMBL" id="CAXKWB010134371">
    <property type="protein sequence ID" value="CAL4243833.1"/>
    <property type="molecule type" value="Genomic_DNA"/>
</dbReference>
<evidence type="ECO:0000313" key="1">
    <source>
        <dbReference type="EMBL" id="CAL4243833.1"/>
    </source>
</evidence>
<evidence type="ECO:0000313" key="2">
    <source>
        <dbReference type="Proteomes" id="UP001497623"/>
    </source>
</evidence>